<dbReference type="InterPro" id="IPR011322">
    <property type="entry name" value="N-reg_PII-like_a/b"/>
</dbReference>
<evidence type="ECO:0000313" key="1">
    <source>
        <dbReference type="EMBL" id="QDT37932.1"/>
    </source>
</evidence>
<reference evidence="1 2" key="1">
    <citation type="submission" date="2019-02" db="EMBL/GenBank/DDBJ databases">
        <title>Deep-cultivation of Planctomycetes and their phenomic and genomic characterization uncovers novel biology.</title>
        <authorList>
            <person name="Wiegand S."/>
            <person name="Jogler M."/>
            <person name="Boedeker C."/>
            <person name="Pinto D."/>
            <person name="Vollmers J."/>
            <person name="Rivas-Marin E."/>
            <person name="Kohn T."/>
            <person name="Peeters S.H."/>
            <person name="Heuer A."/>
            <person name="Rast P."/>
            <person name="Oberbeckmann S."/>
            <person name="Bunk B."/>
            <person name="Jeske O."/>
            <person name="Meyerdierks A."/>
            <person name="Storesund J.E."/>
            <person name="Kallscheuer N."/>
            <person name="Luecker S."/>
            <person name="Lage O.M."/>
            <person name="Pohl T."/>
            <person name="Merkel B.J."/>
            <person name="Hornburger P."/>
            <person name="Mueller R.-W."/>
            <person name="Bruemmer F."/>
            <person name="Labrenz M."/>
            <person name="Spormann A.M."/>
            <person name="Op den Camp H."/>
            <person name="Overmann J."/>
            <person name="Amann R."/>
            <person name="Jetten M.S.M."/>
            <person name="Mascher T."/>
            <person name="Medema M.H."/>
            <person name="Devos D.P."/>
            <person name="Kaster A.-K."/>
            <person name="Ovreas L."/>
            <person name="Rohde M."/>
            <person name="Galperin M.Y."/>
            <person name="Jogler C."/>
        </authorList>
    </citation>
    <scope>NUCLEOTIDE SEQUENCE [LARGE SCALE GENOMIC DNA]</scope>
    <source>
        <strain evidence="1 2">Pan189</strain>
    </source>
</reference>
<dbReference type="OrthoDB" id="281081at2"/>
<keyword evidence="2" id="KW-1185">Reference proteome</keyword>
<dbReference type="InterPro" id="IPR015867">
    <property type="entry name" value="N-reg_PII/ATP_PRibTrfase_C"/>
</dbReference>
<dbReference type="AlphaFoldDB" id="A0A517R237"/>
<name>A0A517R237_9PLAN</name>
<organism evidence="1 2">
    <name type="scientific">Stratiformator vulcanicus</name>
    <dbReference type="NCBI Taxonomy" id="2527980"/>
    <lineage>
        <taxon>Bacteria</taxon>
        <taxon>Pseudomonadati</taxon>
        <taxon>Planctomycetota</taxon>
        <taxon>Planctomycetia</taxon>
        <taxon>Planctomycetales</taxon>
        <taxon>Planctomycetaceae</taxon>
        <taxon>Stratiformator</taxon>
    </lineage>
</organism>
<dbReference type="KEGG" id="svp:Pan189_23150"/>
<dbReference type="InterPro" id="IPR002187">
    <property type="entry name" value="N-reg_PII"/>
</dbReference>
<protein>
    <recommendedName>
        <fullName evidence="3">Nitrogen regulatory protein P-II</fullName>
    </recommendedName>
</protein>
<dbReference type="Gene3D" id="3.30.70.120">
    <property type="match status" value="1"/>
</dbReference>
<accession>A0A517R237</accession>
<dbReference type="Pfam" id="PF00543">
    <property type="entry name" value="P-II"/>
    <property type="match status" value="1"/>
</dbReference>
<dbReference type="EMBL" id="CP036268">
    <property type="protein sequence ID" value="QDT37932.1"/>
    <property type="molecule type" value="Genomic_DNA"/>
</dbReference>
<proteinExistence type="predicted"/>
<evidence type="ECO:0008006" key="3">
    <source>
        <dbReference type="Google" id="ProtNLM"/>
    </source>
</evidence>
<dbReference type="RefSeq" id="WP_145364007.1">
    <property type="nucleotide sequence ID" value="NZ_CP036268.1"/>
</dbReference>
<dbReference type="GO" id="GO:0006808">
    <property type="term" value="P:regulation of nitrogen utilization"/>
    <property type="evidence" value="ECO:0007669"/>
    <property type="project" value="InterPro"/>
</dbReference>
<dbReference type="GO" id="GO:0030234">
    <property type="term" value="F:enzyme regulator activity"/>
    <property type="evidence" value="ECO:0007669"/>
    <property type="project" value="InterPro"/>
</dbReference>
<sequence>MSPVHKLEIVVDKVHLREVTRLLDDAGVSGWTMIPDVPGKGGRGERTGDELTGVMSNCYVFSACEPEKTEGLIEPLRALLRRSGGICLVTECKSVIH</sequence>
<dbReference type="Proteomes" id="UP000317318">
    <property type="component" value="Chromosome"/>
</dbReference>
<gene>
    <name evidence="1" type="ORF">Pan189_23150</name>
</gene>
<evidence type="ECO:0000313" key="2">
    <source>
        <dbReference type="Proteomes" id="UP000317318"/>
    </source>
</evidence>
<dbReference type="SUPFAM" id="SSF54913">
    <property type="entry name" value="GlnB-like"/>
    <property type="match status" value="1"/>
</dbReference>